<proteinExistence type="predicted"/>
<name>A0A814NA68_9BILA</name>
<dbReference type="OrthoDB" id="10030726at2759"/>
<gene>
    <name evidence="1" type="ORF">OXX778_LOCUS20652</name>
</gene>
<protein>
    <submittedName>
        <fullName evidence="1">Uncharacterized protein</fullName>
    </submittedName>
</protein>
<dbReference type="Proteomes" id="UP000663879">
    <property type="component" value="Unassembled WGS sequence"/>
</dbReference>
<evidence type="ECO:0000313" key="2">
    <source>
        <dbReference type="Proteomes" id="UP000663879"/>
    </source>
</evidence>
<dbReference type="AlphaFoldDB" id="A0A814NA68"/>
<organism evidence="1 2">
    <name type="scientific">Brachionus calyciflorus</name>
    <dbReference type="NCBI Taxonomy" id="104777"/>
    <lineage>
        <taxon>Eukaryota</taxon>
        <taxon>Metazoa</taxon>
        <taxon>Spiralia</taxon>
        <taxon>Gnathifera</taxon>
        <taxon>Rotifera</taxon>
        <taxon>Eurotatoria</taxon>
        <taxon>Monogononta</taxon>
        <taxon>Pseudotrocha</taxon>
        <taxon>Ploima</taxon>
        <taxon>Brachionidae</taxon>
        <taxon>Brachionus</taxon>
    </lineage>
</organism>
<comment type="caution">
    <text evidence="1">The sequence shown here is derived from an EMBL/GenBank/DDBJ whole genome shotgun (WGS) entry which is preliminary data.</text>
</comment>
<reference evidence="1" key="1">
    <citation type="submission" date="2021-02" db="EMBL/GenBank/DDBJ databases">
        <authorList>
            <person name="Nowell W R."/>
        </authorList>
    </citation>
    <scope>NUCLEOTIDE SEQUENCE</scope>
    <source>
        <strain evidence="1">Ploen Becks lab</strain>
    </source>
</reference>
<accession>A0A814NA68</accession>
<sequence>MDRAKLTHDCKVRGSNYRKDDLVLMHNHVIKPGTTKKLCNKWKGPYRVVDCLNDVNYKIKHVVKRVLQEELTQPDTNLINEYVKSPLNITARHGDLNRHPGENQNVT</sequence>
<keyword evidence="2" id="KW-1185">Reference proteome</keyword>
<dbReference type="EMBL" id="CAJNOC010007027">
    <property type="protein sequence ID" value="CAF1090628.1"/>
    <property type="molecule type" value="Genomic_DNA"/>
</dbReference>
<evidence type="ECO:0000313" key="1">
    <source>
        <dbReference type="EMBL" id="CAF1090628.1"/>
    </source>
</evidence>